<feature type="region of interest" description="Disordered" evidence="1">
    <location>
        <begin position="1902"/>
        <end position="1954"/>
    </location>
</feature>
<protein>
    <recommendedName>
        <fullName evidence="5">RHS repeat-associated protein</fullName>
    </recommendedName>
</protein>
<dbReference type="InterPro" id="IPR006530">
    <property type="entry name" value="YD"/>
</dbReference>
<evidence type="ECO:0000313" key="3">
    <source>
        <dbReference type="EMBL" id="GAA1260275.1"/>
    </source>
</evidence>
<comment type="caution">
    <text evidence="3">The sequence shown here is derived from an EMBL/GenBank/DDBJ whole genome shotgun (WGS) entry which is preliminary data.</text>
</comment>
<dbReference type="InterPro" id="IPR022385">
    <property type="entry name" value="Rhs_assc_core"/>
</dbReference>
<evidence type="ECO:0000256" key="1">
    <source>
        <dbReference type="SAM" id="MobiDB-lite"/>
    </source>
</evidence>
<evidence type="ECO:0000256" key="2">
    <source>
        <dbReference type="SAM" id="Phobius"/>
    </source>
</evidence>
<feature type="region of interest" description="Disordered" evidence="1">
    <location>
        <begin position="1"/>
        <end position="22"/>
    </location>
</feature>
<evidence type="ECO:0000313" key="4">
    <source>
        <dbReference type="Proteomes" id="UP001500037"/>
    </source>
</evidence>
<sequence length="2180" mass="224528">MAAAAAPSPSKQPASVTERPDAFSAAMAARKQHHRVEVTNDRTETSTTFANPDGTFTMEQSEQPVRVKAAAGWVPVDTTLVANPDGSVSAAAHPAGLRLSGGSAKDADQTLVTLGTGASTVALSWHGTLPKPKLSGDTATYADALPGVDLKIQATRTGFETFLVLRSKPVGALSFTLPLRADGLKASGNESGGVDFRDAKGTVVGSMPAPTMWDSRIDGSTGMPSHTAPVSLTAVTKDGVVDLTYTADAGFLAQADYPVTIDPATSLGRNHWLLASLYEPTRTYFDSDNNADVGTPDSGTHVYRSFFSFDPSSVWGKHVLSATLNTNETHAWTCTAAPVELWDTGTFSSSSNWSNQPAWNTKLGSKTVANGYDSSCPAANVPWDVTGDVQGWASSSAAVGTMALRATSESDSTQWKWFDSNPSISVTYNSYPGTPTSQTVSPSVTTGGTPYTNTPTPTLSTTDTDADGGNLTYTFQVLSGSTVVATGTASGVSSGGSATWTTPSLANGAYTWQVRAYDGTDYGPWSGAQAFTVNADIDAAPSVSSTGYPANTWTAQNPAGNAFTFGDTSTDVTGYVYGLDTNPPSTFTTSSSVTLNPGPGLHTLYVQAQNSSGNRSGATSYVFGVGSSGVAEPADGTTGSSTFNLRATAPSGATGVTFQYRVGTSGSFTTIPAGDVTNAGAAVNWPVATTSVTAGVSSPELVWKASRTLTGDGPLQLQAVFAAGSTTPPVTVTLQRNGVGSDFAATTLGPVTVGLQSGNASLSATDVSIASYRAGLGVSRTFNSLAQNTPSIFGPGWTASLPVLGTSASWSSLVDGGSYAQLTGADGSVRTFLTGGTSGGVTAYSGQGATATSGLVLTKSSSGFLLVDGSGTQVRFTVPDSSKPSVYAPSLVTQPGTNKSIGYSYSGGKLVLITAPDPAVADNTATTAACAYPVTSSSWSAGCRGLVLNYDTTTGNLSEVDFVTVDNSTGFQQIPVADYSYDGNGRLVAEWDPRISPALKNQYSYDAHGRLASVTPAQDPTTGTLKPYTFTYDNTAGDVDYGKLLNVTRTHSDSTAAVQSVLYHVPVTKAAGGPIDMDPAAIATWGQSDAPVSAVAEFPADHVPGSTPDYTWATLHYYDANGHETNTASYGNGWHITTTEYDANGNVVRELTAANRETALASGPSGAAPTYVGRTGSRTGTGTGLTSVTVPVTAAVKAGDALVLSTMLTNTVNNGVAGNVTATDSQGDTFQVVADANDGSAKDRTLMTAAFGVHALSTSDTVTLHFPSTGEYQVAVDEIAGASGLDVTSSAAGAAGTNVNSGNTPTTATANELVFGTSGIQGGSTTSWTGGFTALPTLFVSSDQLGTAYRTVSSTGAYAATATATHSWMAAVATFRSGVNTAAIAKQLDTENIYSADGMELLDTYGPMHSIAVTGYTTPQQARTHTHHVYDEGAPNGDKDTNGNPFRLVTTTTESASLGATIPGSVDTDARTTKNAYSLGTDNTGWTLRAPLQTITDPTGLAITRTQRFNTDSALYGGEPLQVSSSQPSDTAGTAAGTVKTVYYTAGTNTGDSACGNQPNWANLVCKALPAAQPGTTGLANLAVTSYTYNLYLQPTARTEDFGSGNTRTTATSYDSAGRTVRSSIATTGTGLGTAVPATVTVYSTALGAPTDVESVDGSNNVTADLKTTYDEFGNIATYTDADANVSTYAYDLANRVTSLNDGKGTTTLTFNGGTERRGLPTSEVDSQVGTFTASYNADGGLVSQAYPGGTTGSYTFSPTGKATSLAYSNANWTSTLQDAVTPTVHDDWAGRSVLNSSQAYDYDAVDRLTVAKDTQAGICTTRSYAYDADSNRLSLGTANAGSAGACQSTAGSTEAFTYDPADRLVTSGYTYDAIGRITTTPSIDAGGNGDVSATFNTDDMLAGQTQGTNSKTWTLDPAGTRYRTSTDSATSTTTTNHYANSSDSPSWTQGSSSTWTRNVLGLDGNLTAIAPSSGTAVVSFISLHGDVMATGTPNTSDIGPSATFTYGEFGSTESGNPGTYGWLGGVLRSSNTLGGTLLMGARAYSVGTGRFNQADPVANGSANLYEYGAQNPLTNYDSSGRCSSHWYASFCTWSGHIAIGLSWNQDLMWFQGGGWTAVGAIAGLCVVCGALAAGLVAVIGQYLSGNRPRWQAVWITFHYGWRWGWIPHPYFGLDSVRYS</sequence>
<dbReference type="Pfam" id="PF05593">
    <property type="entry name" value="RHS_repeat"/>
    <property type="match status" value="1"/>
</dbReference>
<feature type="compositionally biased region" description="Polar residues" evidence="1">
    <location>
        <begin position="1902"/>
        <end position="1914"/>
    </location>
</feature>
<dbReference type="InterPro" id="IPR031325">
    <property type="entry name" value="RHS_repeat"/>
</dbReference>
<reference evidence="3 4" key="1">
    <citation type="journal article" date="2019" name="Int. J. Syst. Evol. Microbiol.">
        <title>The Global Catalogue of Microorganisms (GCM) 10K type strain sequencing project: providing services to taxonomists for standard genome sequencing and annotation.</title>
        <authorList>
            <consortium name="The Broad Institute Genomics Platform"/>
            <consortium name="The Broad Institute Genome Sequencing Center for Infectious Disease"/>
            <person name="Wu L."/>
            <person name="Ma J."/>
        </authorList>
    </citation>
    <scope>NUCLEOTIDE SEQUENCE [LARGE SCALE GENOMIC DNA]</scope>
    <source>
        <strain evidence="3 4">JCM 13004</strain>
    </source>
</reference>
<name>A0ABN1WSR9_9ACTN</name>
<feature type="compositionally biased region" description="Low complexity" evidence="1">
    <location>
        <begin position="435"/>
        <end position="463"/>
    </location>
</feature>
<dbReference type="Gene3D" id="2.180.10.10">
    <property type="entry name" value="RHS repeat-associated core"/>
    <property type="match status" value="2"/>
</dbReference>
<dbReference type="NCBIfam" id="TIGR01643">
    <property type="entry name" value="YD_repeat_2x"/>
    <property type="match status" value="1"/>
</dbReference>
<keyword evidence="2" id="KW-1133">Transmembrane helix</keyword>
<dbReference type="NCBIfam" id="TIGR03696">
    <property type="entry name" value="Rhs_assc_core"/>
    <property type="match status" value="1"/>
</dbReference>
<feature type="compositionally biased region" description="Polar residues" evidence="1">
    <location>
        <begin position="1944"/>
        <end position="1954"/>
    </location>
</feature>
<feature type="transmembrane region" description="Helical" evidence="2">
    <location>
        <begin position="2115"/>
        <end position="2140"/>
    </location>
</feature>
<dbReference type="EMBL" id="BAAALF010000138">
    <property type="protein sequence ID" value="GAA1260275.1"/>
    <property type="molecule type" value="Genomic_DNA"/>
</dbReference>
<keyword evidence="4" id="KW-1185">Reference proteome</keyword>
<feature type="region of interest" description="Disordered" evidence="1">
    <location>
        <begin position="435"/>
        <end position="465"/>
    </location>
</feature>
<feature type="compositionally biased region" description="Low complexity" evidence="1">
    <location>
        <begin position="1"/>
        <end position="15"/>
    </location>
</feature>
<dbReference type="RefSeq" id="WP_344444983.1">
    <property type="nucleotide sequence ID" value="NZ_BAAALF010000138.1"/>
</dbReference>
<proteinExistence type="predicted"/>
<keyword evidence="2" id="KW-0812">Transmembrane</keyword>
<gene>
    <name evidence="3" type="ORF">GCM10009665_57830</name>
</gene>
<feature type="compositionally biased region" description="Low complexity" evidence="1">
    <location>
        <begin position="1921"/>
        <end position="1943"/>
    </location>
</feature>
<organism evidence="3 4">
    <name type="scientific">Kitasatospora nipponensis</name>
    <dbReference type="NCBI Taxonomy" id="258049"/>
    <lineage>
        <taxon>Bacteria</taxon>
        <taxon>Bacillati</taxon>
        <taxon>Actinomycetota</taxon>
        <taxon>Actinomycetes</taxon>
        <taxon>Kitasatosporales</taxon>
        <taxon>Streptomycetaceae</taxon>
        <taxon>Kitasatospora</taxon>
    </lineage>
</organism>
<evidence type="ECO:0008006" key="5">
    <source>
        <dbReference type="Google" id="ProtNLM"/>
    </source>
</evidence>
<accession>A0ABN1WSR9</accession>
<keyword evidence="2" id="KW-0472">Membrane</keyword>
<dbReference type="Proteomes" id="UP001500037">
    <property type="component" value="Unassembled WGS sequence"/>
</dbReference>